<feature type="compositionally biased region" description="Basic and acidic residues" evidence="1">
    <location>
        <begin position="138"/>
        <end position="147"/>
    </location>
</feature>
<evidence type="ECO:0000313" key="2">
    <source>
        <dbReference type="EMBL" id="KAA6396126.1"/>
    </source>
</evidence>
<dbReference type="EMBL" id="SNRW01001510">
    <property type="protein sequence ID" value="KAA6396126.1"/>
    <property type="molecule type" value="Genomic_DNA"/>
</dbReference>
<protein>
    <submittedName>
        <fullName evidence="2">Uncharacterized protein</fullName>
    </submittedName>
</protein>
<sequence length="147" mass="16560">MRSLIMDPNSSESSNTENMESGTDTEHFTTRIEIRTKSLTVTNMWSRGASHPLMRQGTDLILARAKCQQDANRDPLSSFLQQLKEDNASIEFIKTARSDISTIFAYITGIRLGEDPLIKAKFKALAKESPQKPRKKKYADPEPIGKE</sequence>
<organism evidence="2 3">
    <name type="scientific">Streblomastix strix</name>
    <dbReference type="NCBI Taxonomy" id="222440"/>
    <lineage>
        <taxon>Eukaryota</taxon>
        <taxon>Metamonada</taxon>
        <taxon>Preaxostyla</taxon>
        <taxon>Oxymonadida</taxon>
        <taxon>Streblomastigidae</taxon>
        <taxon>Streblomastix</taxon>
    </lineage>
</organism>
<comment type="caution">
    <text evidence="2">The sequence shown here is derived from an EMBL/GenBank/DDBJ whole genome shotgun (WGS) entry which is preliminary data.</text>
</comment>
<name>A0A5J4WNC3_9EUKA</name>
<proteinExistence type="predicted"/>
<dbReference type="Proteomes" id="UP000324800">
    <property type="component" value="Unassembled WGS sequence"/>
</dbReference>
<feature type="compositionally biased region" description="Low complexity" evidence="1">
    <location>
        <begin position="9"/>
        <end position="21"/>
    </location>
</feature>
<evidence type="ECO:0000313" key="3">
    <source>
        <dbReference type="Proteomes" id="UP000324800"/>
    </source>
</evidence>
<reference evidence="2 3" key="1">
    <citation type="submission" date="2019-03" db="EMBL/GenBank/DDBJ databases">
        <title>Single cell metagenomics reveals metabolic interactions within the superorganism composed of flagellate Streblomastix strix and complex community of Bacteroidetes bacteria on its surface.</title>
        <authorList>
            <person name="Treitli S.C."/>
            <person name="Kolisko M."/>
            <person name="Husnik F."/>
            <person name="Keeling P."/>
            <person name="Hampl V."/>
        </authorList>
    </citation>
    <scope>NUCLEOTIDE SEQUENCE [LARGE SCALE GENOMIC DNA]</scope>
    <source>
        <strain evidence="2">ST1C</strain>
    </source>
</reference>
<evidence type="ECO:0000256" key="1">
    <source>
        <dbReference type="SAM" id="MobiDB-lite"/>
    </source>
</evidence>
<feature type="region of interest" description="Disordered" evidence="1">
    <location>
        <begin position="1"/>
        <end position="27"/>
    </location>
</feature>
<feature type="region of interest" description="Disordered" evidence="1">
    <location>
        <begin position="125"/>
        <end position="147"/>
    </location>
</feature>
<gene>
    <name evidence="2" type="ORF">EZS28_008348</name>
</gene>
<accession>A0A5J4WNC3</accession>
<dbReference type="AlphaFoldDB" id="A0A5J4WNC3"/>